<dbReference type="InterPro" id="IPR036197">
    <property type="entry name" value="NarG-like_sf"/>
</dbReference>
<protein>
    <submittedName>
        <fullName evidence="11">Nitrate reductase</fullName>
    </submittedName>
</protein>
<evidence type="ECO:0000256" key="1">
    <source>
        <dbReference type="ARBA" id="ARBA00004651"/>
    </source>
</evidence>
<sequence>MTFVSIFYGLLFWAATLILIGGVAAKVRQYGNTPAPLKIPTTPAPITQGGVVWRMFREVVFFQSLFRSNKILWLFAFLFHISLWLVLVRHSRYFVDMNEFLVFMQPFGRYAGITMVLGLAGLWARRFLVDRVRYISAPSDHLMLALLIAIGVSGLMMSFVTRADVTQVKAFFGGMLTFGFFGEAGLPADPIVLVHLLLVALLMIIFPISKLLHAPGIFFSPTRNQVDNPREKRHVSGWALELERQGKNYLGELKK</sequence>
<dbReference type="PANTHER" id="PTHR30598:SF3">
    <property type="entry name" value="RESPIRATORY NITRATE REDUCTASE 1 GAMMA CHAIN"/>
    <property type="match status" value="1"/>
</dbReference>
<feature type="domain" description="NarG-like" evidence="10">
    <location>
        <begin position="69"/>
        <end position="214"/>
    </location>
</feature>
<keyword evidence="3" id="KW-1003">Cell membrane</keyword>
<dbReference type="eggNOG" id="COG2181">
    <property type="taxonomic scope" value="Bacteria"/>
</dbReference>
<dbReference type="GO" id="GO:0019645">
    <property type="term" value="P:anaerobic electron transport chain"/>
    <property type="evidence" value="ECO:0007669"/>
    <property type="project" value="TreeGrafter"/>
</dbReference>
<evidence type="ECO:0000313" key="11">
    <source>
        <dbReference type="EMBL" id="OQX10780.1"/>
    </source>
</evidence>
<feature type="transmembrane region" description="Helical" evidence="9">
    <location>
        <begin position="142"/>
        <end position="161"/>
    </location>
</feature>
<dbReference type="GO" id="GO:0008940">
    <property type="term" value="F:nitrate reductase activity"/>
    <property type="evidence" value="ECO:0007669"/>
    <property type="project" value="TreeGrafter"/>
</dbReference>
<dbReference type="EMBL" id="MTEJ01000104">
    <property type="protein sequence ID" value="OQX10780.1"/>
    <property type="molecule type" value="Genomic_DNA"/>
</dbReference>
<dbReference type="InterPro" id="IPR023234">
    <property type="entry name" value="NarG-like_domain"/>
</dbReference>
<evidence type="ECO:0000256" key="3">
    <source>
        <dbReference type="ARBA" id="ARBA00022475"/>
    </source>
</evidence>
<organism evidence="11 12">
    <name type="scientific">Thiothrix lacustris</name>
    <dbReference type="NCBI Taxonomy" id="525917"/>
    <lineage>
        <taxon>Bacteria</taxon>
        <taxon>Pseudomonadati</taxon>
        <taxon>Pseudomonadota</taxon>
        <taxon>Gammaproteobacteria</taxon>
        <taxon>Thiotrichales</taxon>
        <taxon>Thiotrichaceae</taxon>
        <taxon>Thiothrix</taxon>
    </lineage>
</organism>
<evidence type="ECO:0000256" key="4">
    <source>
        <dbReference type="ARBA" id="ARBA00022692"/>
    </source>
</evidence>
<keyword evidence="7" id="KW-0560">Oxidoreductase</keyword>
<feature type="transmembrane region" description="Helical" evidence="9">
    <location>
        <begin position="192"/>
        <end position="213"/>
    </location>
</feature>
<feature type="transmembrane region" description="Helical" evidence="9">
    <location>
        <begin position="71"/>
        <end position="88"/>
    </location>
</feature>
<keyword evidence="2" id="KW-0813">Transport</keyword>
<proteinExistence type="predicted"/>
<dbReference type="Gene3D" id="1.20.950.20">
    <property type="entry name" value="Transmembrane di-heme cytochromes, Chain C"/>
    <property type="match status" value="1"/>
</dbReference>
<accession>A0A1Y1QPJ0</accession>
<dbReference type="SUPFAM" id="SSF103501">
    <property type="entry name" value="Respiratory nitrate reductase 1 gamma chain"/>
    <property type="match status" value="1"/>
</dbReference>
<dbReference type="Pfam" id="PF02665">
    <property type="entry name" value="Nitrate_red_gam"/>
    <property type="match status" value="1"/>
</dbReference>
<dbReference type="AlphaFoldDB" id="A0A1Y1QPJ0"/>
<gene>
    <name evidence="11" type="ORF">BWK73_19375</name>
</gene>
<comment type="subcellular location">
    <subcellularLocation>
        <location evidence="1">Cell membrane</location>
        <topology evidence="1">Multi-pass membrane protein</topology>
    </subcellularLocation>
</comment>
<dbReference type="InterPro" id="IPR051936">
    <property type="entry name" value="Heme-iron_electron_transfer"/>
</dbReference>
<keyword evidence="6 9" id="KW-1133">Transmembrane helix</keyword>
<name>A0A1Y1QPJ0_9GAMM</name>
<dbReference type="PANTHER" id="PTHR30598">
    <property type="entry name" value="NITRATE REDUCTASE PRIVATE CHAPERONE, REDOX ENZYME MATURATION PROTEIN REMP FAMILY"/>
    <property type="match status" value="1"/>
</dbReference>
<dbReference type="GO" id="GO:0009055">
    <property type="term" value="F:electron transfer activity"/>
    <property type="evidence" value="ECO:0007669"/>
    <property type="project" value="TreeGrafter"/>
</dbReference>
<evidence type="ECO:0000256" key="8">
    <source>
        <dbReference type="ARBA" id="ARBA00023136"/>
    </source>
</evidence>
<dbReference type="STRING" id="1123401.GCA_000621325_00861"/>
<evidence type="ECO:0000256" key="6">
    <source>
        <dbReference type="ARBA" id="ARBA00022989"/>
    </source>
</evidence>
<dbReference type="Proteomes" id="UP000192491">
    <property type="component" value="Unassembled WGS sequence"/>
</dbReference>
<keyword evidence="5" id="KW-0249">Electron transport</keyword>
<keyword evidence="8 9" id="KW-0472">Membrane</keyword>
<dbReference type="GO" id="GO:0005886">
    <property type="term" value="C:plasma membrane"/>
    <property type="evidence" value="ECO:0007669"/>
    <property type="project" value="UniProtKB-SubCell"/>
</dbReference>
<evidence type="ECO:0000256" key="7">
    <source>
        <dbReference type="ARBA" id="ARBA00023002"/>
    </source>
</evidence>
<evidence type="ECO:0000256" key="9">
    <source>
        <dbReference type="SAM" id="Phobius"/>
    </source>
</evidence>
<evidence type="ECO:0000313" key="12">
    <source>
        <dbReference type="Proteomes" id="UP000192491"/>
    </source>
</evidence>
<comment type="caution">
    <text evidence="11">The sequence shown here is derived from an EMBL/GenBank/DDBJ whole genome shotgun (WGS) entry which is preliminary data.</text>
</comment>
<evidence type="ECO:0000256" key="5">
    <source>
        <dbReference type="ARBA" id="ARBA00022982"/>
    </source>
</evidence>
<reference evidence="11 12" key="1">
    <citation type="submission" date="2017-01" db="EMBL/GenBank/DDBJ databases">
        <title>Novel large sulfur bacteria in the metagenomes of groundwater-fed chemosynthetic microbial mats in the Lake Huron basin.</title>
        <authorList>
            <person name="Sharrar A.M."/>
            <person name="Flood B.E."/>
            <person name="Bailey J.V."/>
            <person name="Jones D.S."/>
            <person name="Biddanda B."/>
            <person name="Ruberg S.A."/>
            <person name="Marcus D.N."/>
            <person name="Dick G.J."/>
        </authorList>
    </citation>
    <scope>NUCLEOTIDE SEQUENCE [LARGE SCALE GENOMIC DNA]</scope>
    <source>
        <strain evidence="11">A8</strain>
    </source>
</reference>
<keyword evidence="4 9" id="KW-0812">Transmembrane</keyword>
<evidence type="ECO:0000259" key="10">
    <source>
        <dbReference type="Pfam" id="PF02665"/>
    </source>
</evidence>
<feature type="transmembrane region" description="Helical" evidence="9">
    <location>
        <begin position="100"/>
        <end position="122"/>
    </location>
</feature>
<feature type="transmembrane region" description="Helical" evidence="9">
    <location>
        <begin position="168"/>
        <end position="186"/>
    </location>
</feature>
<evidence type="ECO:0000256" key="2">
    <source>
        <dbReference type="ARBA" id="ARBA00022448"/>
    </source>
</evidence>
<dbReference type="GO" id="GO:0020037">
    <property type="term" value="F:heme binding"/>
    <property type="evidence" value="ECO:0007669"/>
    <property type="project" value="TreeGrafter"/>
</dbReference>